<feature type="chain" id="PRO_5002430790" evidence="1">
    <location>
        <begin position="20"/>
        <end position="49"/>
    </location>
</feature>
<feature type="signal peptide" evidence="1">
    <location>
        <begin position="1"/>
        <end position="19"/>
    </location>
</feature>
<dbReference type="AlphaFoldDB" id="A0A0E9P9F4"/>
<reference evidence="2" key="1">
    <citation type="submission" date="2014-11" db="EMBL/GenBank/DDBJ databases">
        <authorList>
            <person name="Amaro Gonzalez C."/>
        </authorList>
    </citation>
    <scope>NUCLEOTIDE SEQUENCE</scope>
</reference>
<reference evidence="2" key="2">
    <citation type="journal article" date="2015" name="Fish Shellfish Immunol.">
        <title>Early steps in the European eel (Anguilla anguilla)-Vibrio vulnificus interaction in the gills: Role of the RtxA13 toxin.</title>
        <authorList>
            <person name="Callol A."/>
            <person name="Pajuelo D."/>
            <person name="Ebbesson L."/>
            <person name="Teles M."/>
            <person name="MacKenzie S."/>
            <person name="Amaro C."/>
        </authorList>
    </citation>
    <scope>NUCLEOTIDE SEQUENCE</scope>
</reference>
<dbReference type="EMBL" id="GBXM01107311">
    <property type="protein sequence ID" value="JAH01266.1"/>
    <property type="molecule type" value="Transcribed_RNA"/>
</dbReference>
<sequence length="49" mass="5566">MSPECVVMVLLFTLSFDFAFISQQHRDLGWASFAMHQQILFKMGKAVAS</sequence>
<proteinExistence type="predicted"/>
<name>A0A0E9P9F4_ANGAN</name>
<protein>
    <submittedName>
        <fullName evidence="2">Uncharacterized protein</fullName>
    </submittedName>
</protein>
<keyword evidence="1" id="KW-0732">Signal</keyword>
<evidence type="ECO:0000256" key="1">
    <source>
        <dbReference type="SAM" id="SignalP"/>
    </source>
</evidence>
<accession>A0A0E9P9F4</accession>
<organism evidence="2">
    <name type="scientific">Anguilla anguilla</name>
    <name type="common">European freshwater eel</name>
    <name type="synonym">Muraena anguilla</name>
    <dbReference type="NCBI Taxonomy" id="7936"/>
    <lineage>
        <taxon>Eukaryota</taxon>
        <taxon>Metazoa</taxon>
        <taxon>Chordata</taxon>
        <taxon>Craniata</taxon>
        <taxon>Vertebrata</taxon>
        <taxon>Euteleostomi</taxon>
        <taxon>Actinopterygii</taxon>
        <taxon>Neopterygii</taxon>
        <taxon>Teleostei</taxon>
        <taxon>Anguilliformes</taxon>
        <taxon>Anguillidae</taxon>
        <taxon>Anguilla</taxon>
    </lineage>
</organism>
<evidence type="ECO:0000313" key="2">
    <source>
        <dbReference type="EMBL" id="JAH01266.1"/>
    </source>
</evidence>